<dbReference type="GO" id="GO:0005886">
    <property type="term" value="C:plasma membrane"/>
    <property type="evidence" value="ECO:0007669"/>
    <property type="project" value="UniProtKB-SubCell"/>
</dbReference>
<comment type="caution">
    <text evidence="8">The sequence shown here is derived from an EMBL/GenBank/DDBJ whole genome shotgun (WGS) entry which is preliminary data.</text>
</comment>
<proteinExistence type="predicted"/>
<comment type="subcellular location">
    <subcellularLocation>
        <location evidence="1">Cell inner membrane</location>
    </subcellularLocation>
</comment>
<accession>A0A562LWG2</accession>
<keyword evidence="9" id="KW-1185">Reference proteome</keyword>
<dbReference type="CDD" id="cd07984">
    <property type="entry name" value="LPLAT_LABLAT-like"/>
    <property type="match status" value="1"/>
</dbReference>
<keyword evidence="7" id="KW-0812">Transmembrane</keyword>
<evidence type="ECO:0000256" key="4">
    <source>
        <dbReference type="ARBA" id="ARBA00022679"/>
    </source>
</evidence>
<dbReference type="EMBL" id="VLKQ01000008">
    <property type="protein sequence ID" value="TWI11858.1"/>
    <property type="molecule type" value="Genomic_DNA"/>
</dbReference>
<evidence type="ECO:0000313" key="8">
    <source>
        <dbReference type="EMBL" id="TWI11858.1"/>
    </source>
</evidence>
<feature type="transmembrane region" description="Helical" evidence="7">
    <location>
        <begin position="25"/>
        <end position="41"/>
    </location>
</feature>
<gene>
    <name evidence="8" type="ORF">IP98_02029</name>
</gene>
<evidence type="ECO:0000313" key="9">
    <source>
        <dbReference type="Proteomes" id="UP000319848"/>
    </source>
</evidence>
<dbReference type="RefSeq" id="WP_035118752.1">
    <property type="nucleotide sequence ID" value="NZ_AVBI01000024.1"/>
</dbReference>
<protein>
    <submittedName>
        <fullName evidence="8">KDO2-lipid IV(A) lauroyltransferase</fullName>
    </submittedName>
</protein>
<keyword evidence="7" id="KW-1133">Transmembrane helix</keyword>
<dbReference type="GO" id="GO:0016746">
    <property type="term" value="F:acyltransferase activity"/>
    <property type="evidence" value="ECO:0007669"/>
    <property type="project" value="UniProtKB-KW"/>
</dbReference>
<sequence length="292" mass="35063">MQLLVFLLVYPLLWCISMLPFRLLYFVSDCIYVLVYYIIGYRKKVVRSNIKLTLPHLSENERLAIEIKFYKHMCDMFLEMIKTLNISEKEMKKRFIFTNVKLVLELEKKNKSIVLMCAHYASWEWMIILGKYINFKGFGIYKRIRNPYFDKLVRDIRSKFDATLIDTKTTIKTVNENQEKGIMGIYGFVSDQTPVPYKTHYWQNFMGHEVPVHTGGEMLAKKTDMNVLYLKVEKLKRGHYQATFIPLGENVTNIPNYDISRDFLKEVEKQIYAAPEYYFWTHKRWKFRRDKE</sequence>
<evidence type="ECO:0000256" key="6">
    <source>
        <dbReference type="ARBA" id="ARBA00023315"/>
    </source>
</evidence>
<dbReference type="PANTHER" id="PTHR30606:SF10">
    <property type="entry name" value="PHOSPHATIDYLINOSITOL MANNOSIDE ACYLTRANSFERASE"/>
    <property type="match status" value="1"/>
</dbReference>
<dbReference type="PANTHER" id="PTHR30606">
    <property type="entry name" value="LIPID A BIOSYNTHESIS LAUROYL ACYLTRANSFERASE"/>
    <property type="match status" value="1"/>
</dbReference>
<evidence type="ECO:0000256" key="5">
    <source>
        <dbReference type="ARBA" id="ARBA00023136"/>
    </source>
</evidence>
<keyword evidence="4 8" id="KW-0808">Transferase</keyword>
<dbReference type="InterPro" id="IPR004960">
    <property type="entry name" value="LipA_acyltrans"/>
</dbReference>
<organism evidence="8 9">
    <name type="scientific">Flavobacterium cauense R2A-7</name>
    <dbReference type="NCBI Taxonomy" id="1341154"/>
    <lineage>
        <taxon>Bacteria</taxon>
        <taxon>Pseudomonadati</taxon>
        <taxon>Bacteroidota</taxon>
        <taxon>Flavobacteriia</taxon>
        <taxon>Flavobacteriales</taxon>
        <taxon>Flavobacteriaceae</taxon>
        <taxon>Flavobacterium</taxon>
    </lineage>
</organism>
<keyword evidence="5 7" id="KW-0472">Membrane</keyword>
<dbReference type="AlphaFoldDB" id="A0A562LWG2"/>
<evidence type="ECO:0000256" key="1">
    <source>
        <dbReference type="ARBA" id="ARBA00004533"/>
    </source>
</evidence>
<reference evidence="8 9" key="1">
    <citation type="journal article" date="2015" name="Stand. Genomic Sci.">
        <title>Genomic Encyclopedia of Bacterial and Archaeal Type Strains, Phase III: the genomes of soil and plant-associated and newly described type strains.</title>
        <authorList>
            <person name="Whitman W.B."/>
            <person name="Woyke T."/>
            <person name="Klenk H.P."/>
            <person name="Zhou Y."/>
            <person name="Lilburn T.G."/>
            <person name="Beck B.J."/>
            <person name="De Vos P."/>
            <person name="Vandamme P."/>
            <person name="Eisen J.A."/>
            <person name="Garrity G."/>
            <person name="Hugenholtz P."/>
            <person name="Kyrpides N.C."/>
        </authorList>
    </citation>
    <scope>NUCLEOTIDE SEQUENCE [LARGE SCALE GENOMIC DNA]</scope>
    <source>
        <strain evidence="8 9">CGMCC 1.7270</strain>
    </source>
</reference>
<evidence type="ECO:0000256" key="3">
    <source>
        <dbReference type="ARBA" id="ARBA00022519"/>
    </source>
</evidence>
<evidence type="ECO:0000256" key="2">
    <source>
        <dbReference type="ARBA" id="ARBA00022475"/>
    </source>
</evidence>
<dbReference type="PIRSF" id="PIRSF026649">
    <property type="entry name" value="MsbB"/>
    <property type="match status" value="1"/>
</dbReference>
<dbReference type="Pfam" id="PF03279">
    <property type="entry name" value="Lip_A_acyltrans"/>
    <property type="match status" value="1"/>
</dbReference>
<name>A0A562LWG2_9FLAO</name>
<keyword evidence="6" id="KW-0012">Acyltransferase</keyword>
<dbReference type="STRING" id="1341154.FCR2A7T_29220"/>
<keyword evidence="2" id="KW-1003">Cell membrane</keyword>
<dbReference type="GO" id="GO:0009247">
    <property type="term" value="P:glycolipid biosynthetic process"/>
    <property type="evidence" value="ECO:0007669"/>
    <property type="project" value="UniProtKB-ARBA"/>
</dbReference>
<keyword evidence="3" id="KW-0997">Cell inner membrane</keyword>
<evidence type="ECO:0000256" key="7">
    <source>
        <dbReference type="SAM" id="Phobius"/>
    </source>
</evidence>
<dbReference type="Proteomes" id="UP000319848">
    <property type="component" value="Unassembled WGS sequence"/>
</dbReference>
<dbReference type="OrthoDB" id="9801955at2"/>